<dbReference type="EMBL" id="LAZR01046877">
    <property type="protein sequence ID" value="KKK95519.1"/>
    <property type="molecule type" value="Genomic_DNA"/>
</dbReference>
<feature type="non-terminal residue" evidence="2">
    <location>
        <position position="1"/>
    </location>
</feature>
<protein>
    <submittedName>
        <fullName evidence="2">Uncharacterized protein</fullName>
    </submittedName>
</protein>
<dbReference type="AlphaFoldDB" id="A0A0F9BYU5"/>
<evidence type="ECO:0000256" key="1">
    <source>
        <dbReference type="SAM" id="Phobius"/>
    </source>
</evidence>
<keyword evidence="1" id="KW-1133">Transmembrane helix</keyword>
<name>A0A0F9BYU5_9ZZZZ</name>
<keyword evidence="1" id="KW-0812">Transmembrane</keyword>
<accession>A0A0F9BYU5</accession>
<proteinExistence type="predicted"/>
<organism evidence="2">
    <name type="scientific">marine sediment metagenome</name>
    <dbReference type="NCBI Taxonomy" id="412755"/>
    <lineage>
        <taxon>unclassified sequences</taxon>
        <taxon>metagenomes</taxon>
        <taxon>ecological metagenomes</taxon>
    </lineage>
</organism>
<sequence>PTYYASILAGIVPCPGPLTISLVANLLETLTPEEVSSLRSVVFQSDTRWGNYSRLPETTQEIAAAIVAEIHGGRDCTPGDVYSLAVFEALRRLAPAGSIPPADGTAPYFPPMPDAATTSVIAAVAIGAGLWLATRSRSR</sequence>
<feature type="transmembrane region" description="Helical" evidence="1">
    <location>
        <begin position="115"/>
        <end position="133"/>
    </location>
</feature>
<gene>
    <name evidence="2" type="ORF">LCGC14_2672000</name>
</gene>
<reference evidence="2" key="1">
    <citation type="journal article" date="2015" name="Nature">
        <title>Complex archaea that bridge the gap between prokaryotes and eukaryotes.</title>
        <authorList>
            <person name="Spang A."/>
            <person name="Saw J.H."/>
            <person name="Jorgensen S.L."/>
            <person name="Zaremba-Niedzwiedzka K."/>
            <person name="Martijn J."/>
            <person name="Lind A.E."/>
            <person name="van Eijk R."/>
            <person name="Schleper C."/>
            <person name="Guy L."/>
            <person name="Ettema T.J."/>
        </authorList>
    </citation>
    <scope>NUCLEOTIDE SEQUENCE</scope>
</reference>
<evidence type="ECO:0000313" key="2">
    <source>
        <dbReference type="EMBL" id="KKK95519.1"/>
    </source>
</evidence>
<comment type="caution">
    <text evidence="2">The sequence shown here is derived from an EMBL/GenBank/DDBJ whole genome shotgun (WGS) entry which is preliminary data.</text>
</comment>
<keyword evidence="1" id="KW-0472">Membrane</keyword>